<keyword evidence="10" id="KW-1185">Reference proteome</keyword>
<evidence type="ECO:0000259" key="8">
    <source>
        <dbReference type="Pfam" id="PF02687"/>
    </source>
</evidence>
<feature type="transmembrane region" description="Helical" evidence="7">
    <location>
        <begin position="336"/>
        <end position="363"/>
    </location>
</feature>
<evidence type="ECO:0000256" key="7">
    <source>
        <dbReference type="SAM" id="Phobius"/>
    </source>
</evidence>
<keyword evidence="4 7" id="KW-1133">Transmembrane helix</keyword>
<dbReference type="InterPro" id="IPR003838">
    <property type="entry name" value="ABC3_permease_C"/>
</dbReference>
<keyword evidence="5 7" id="KW-0472">Membrane</keyword>
<keyword evidence="2" id="KW-1003">Cell membrane</keyword>
<feature type="transmembrane region" description="Helical" evidence="7">
    <location>
        <begin position="384"/>
        <end position="407"/>
    </location>
</feature>
<comment type="caution">
    <text evidence="9">The sequence shown here is derived from an EMBL/GenBank/DDBJ whole genome shotgun (WGS) entry which is preliminary data.</text>
</comment>
<comment type="subcellular location">
    <subcellularLocation>
        <location evidence="1">Cell membrane</location>
        <topology evidence="1">Multi-pass membrane protein</topology>
    </subcellularLocation>
</comment>
<evidence type="ECO:0000256" key="1">
    <source>
        <dbReference type="ARBA" id="ARBA00004651"/>
    </source>
</evidence>
<evidence type="ECO:0000256" key="2">
    <source>
        <dbReference type="ARBA" id="ARBA00022475"/>
    </source>
</evidence>
<proteinExistence type="inferred from homology"/>
<reference evidence="9 10" key="1">
    <citation type="submission" date="2016-05" db="EMBL/GenBank/DDBJ databases">
        <title>Genomic and physiological characterization of Planctopirus sp. isolated from fresh water lake.</title>
        <authorList>
            <person name="Subhash Y."/>
            <person name="Ramana C."/>
        </authorList>
    </citation>
    <scope>NUCLEOTIDE SEQUENCE [LARGE SCALE GENOMIC DNA]</scope>
    <source>
        <strain evidence="9 10">JC280</strain>
    </source>
</reference>
<comment type="similarity">
    <text evidence="6">Belongs to the ABC-4 integral membrane protein family.</text>
</comment>
<dbReference type="GO" id="GO:0005886">
    <property type="term" value="C:plasma membrane"/>
    <property type="evidence" value="ECO:0007669"/>
    <property type="project" value="UniProtKB-SubCell"/>
</dbReference>
<feature type="transmembrane region" description="Helical" evidence="7">
    <location>
        <begin position="294"/>
        <end position="316"/>
    </location>
</feature>
<accession>A0A1C3EFQ8</accession>
<dbReference type="STRING" id="1841610.A6X21_21360"/>
<dbReference type="OrthoDB" id="9775474at2"/>
<evidence type="ECO:0000256" key="4">
    <source>
        <dbReference type="ARBA" id="ARBA00022989"/>
    </source>
</evidence>
<dbReference type="EMBL" id="LYDR01000071">
    <property type="protein sequence ID" value="ODA32068.1"/>
    <property type="molecule type" value="Genomic_DNA"/>
</dbReference>
<gene>
    <name evidence="9" type="ORF">A6X21_21360</name>
</gene>
<name>A0A1C3EFQ8_9PLAN</name>
<keyword evidence="3 7" id="KW-0812">Transmembrane</keyword>
<dbReference type="PANTHER" id="PTHR30572">
    <property type="entry name" value="MEMBRANE COMPONENT OF TRANSPORTER-RELATED"/>
    <property type="match status" value="1"/>
</dbReference>
<evidence type="ECO:0000313" key="10">
    <source>
        <dbReference type="Proteomes" id="UP000094828"/>
    </source>
</evidence>
<dbReference type="AlphaFoldDB" id="A0A1C3EFQ8"/>
<dbReference type="RefSeq" id="WP_068847598.1">
    <property type="nucleotide sequence ID" value="NZ_LYDR01000071.1"/>
</dbReference>
<organism evidence="9 10">
    <name type="scientific">Planctopirus hydrillae</name>
    <dbReference type="NCBI Taxonomy" id="1841610"/>
    <lineage>
        <taxon>Bacteria</taxon>
        <taxon>Pseudomonadati</taxon>
        <taxon>Planctomycetota</taxon>
        <taxon>Planctomycetia</taxon>
        <taxon>Planctomycetales</taxon>
        <taxon>Planctomycetaceae</taxon>
        <taxon>Planctopirus</taxon>
    </lineage>
</organism>
<sequence length="422" mass="46694">MGLTLRLAWLVLDNTFRNPLRTLLTALGTVALVLVVTLVYTVLDNLDRITTEKSANLKLIATEKWQIPSQLPYRYVAGLAQGAAKSETDTRPTDYMSWAFFLGSLEADQSSRDFNSFIFAFVMEPEKVLTMMDELDELSPDSSDYKNLAAAVEKLKQNKQGIILGQSRMKKLNKKVGDRFKLYSRNYKDISLEFEIVGTFPQGRYDESTTFRRDYLNSALDQYQRDKGKAHPLADKSLNLVWLRVPTRDAFNEVANQIAEAPEFSAPAVKVETASSGIGNFLEGYRDLLWGARFLLAPACMATLALVIANSISISVRERQQEFAVMKVLGFQPYQILLLVLGEALFVGVVAGFFSATATYAFINFGLGGLPFKIGFLPTFDVPVSAILVGTFMGAGTALLGSLIPAWSACSVKVSEIFSRVT</sequence>
<dbReference type="Pfam" id="PF02687">
    <property type="entry name" value="FtsX"/>
    <property type="match status" value="1"/>
</dbReference>
<evidence type="ECO:0000256" key="5">
    <source>
        <dbReference type="ARBA" id="ARBA00023136"/>
    </source>
</evidence>
<evidence type="ECO:0000256" key="6">
    <source>
        <dbReference type="ARBA" id="ARBA00038076"/>
    </source>
</evidence>
<dbReference type="Proteomes" id="UP000094828">
    <property type="component" value="Unassembled WGS sequence"/>
</dbReference>
<feature type="transmembrane region" description="Helical" evidence="7">
    <location>
        <begin position="20"/>
        <end position="43"/>
    </location>
</feature>
<evidence type="ECO:0000256" key="3">
    <source>
        <dbReference type="ARBA" id="ARBA00022692"/>
    </source>
</evidence>
<dbReference type="PANTHER" id="PTHR30572:SF4">
    <property type="entry name" value="ABC TRANSPORTER PERMEASE YTRF"/>
    <property type="match status" value="1"/>
</dbReference>
<protein>
    <recommendedName>
        <fullName evidence="8">ABC3 transporter permease C-terminal domain-containing protein</fullName>
    </recommendedName>
</protein>
<feature type="domain" description="ABC3 transporter permease C-terminal" evidence="8">
    <location>
        <begin position="300"/>
        <end position="411"/>
    </location>
</feature>
<evidence type="ECO:0000313" key="9">
    <source>
        <dbReference type="EMBL" id="ODA32068.1"/>
    </source>
</evidence>
<dbReference type="InterPro" id="IPR050250">
    <property type="entry name" value="Macrolide_Exporter_MacB"/>
</dbReference>
<dbReference type="GO" id="GO:0022857">
    <property type="term" value="F:transmembrane transporter activity"/>
    <property type="evidence" value="ECO:0007669"/>
    <property type="project" value="TreeGrafter"/>
</dbReference>